<name>A0A2G9H3A1_9LAMI</name>
<proteinExistence type="predicted"/>
<protein>
    <submittedName>
        <fullName evidence="1">Uncharacterized protein</fullName>
    </submittedName>
</protein>
<comment type="caution">
    <text evidence="1">The sequence shown here is derived from an EMBL/GenBank/DDBJ whole genome shotgun (WGS) entry which is preliminary data.</text>
</comment>
<dbReference type="Proteomes" id="UP000231279">
    <property type="component" value="Unassembled WGS sequence"/>
</dbReference>
<evidence type="ECO:0000313" key="1">
    <source>
        <dbReference type="EMBL" id="PIN12007.1"/>
    </source>
</evidence>
<organism evidence="1 2">
    <name type="scientific">Handroanthus impetiginosus</name>
    <dbReference type="NCBI Taxonomy" id="429701"/>
    <lineage>
        <taxon>Eukaryota</taxon>
        <taxon>Viridiplantae</taxon>
        <taxon>Streptophyta</taxon>
        <taxon>Embryophyta</taxon>
        <taxon>Tracheophyta</taxon>
        <taxon>Spermatophyta</taxon>
        <taxon>Magnoliopsida</taxon>
        <taxon>eudicotyledons</taxon>
        <taxon>Gunneridae</taxon>
        <taxon>Pentapetalae</taxon>
        <taxon>asterids</taxon>
        <taxon>lamiids</taxon>
        <taxon>Lamiales</taxon>
        <taxon>Bignoniaceae</taxon>
        <taxon>Crescentiina</taxon>
        <taxon>Tabebuia alliance</taxon>
        <taxon>Handroanthus</taxon>
    </lineage>
</organism>
<dbReference type="EMBL" id="NKXS01002817">
    <property type="protein sequence ID" value="PIN12007.1"/>
    <property type="molecule type" value="Genomic_DNA"/>
</dbReference>
<dbReference type="AlphaFoldDB" id="A0A2G9H3A1"/>
<keyword evidence="2" id="KW-1185">Reference proteome</keyword>
<accession>A0A2G9H3A1</accession>
<reference evidence="2" key="1">
    <citation type="journal article" date="2018" name="Gigascience">
        <title>Genome assembly of the Pink Ipe (Handroanthus impetiginosus, Bignoniaceae), a highly valued, ecologically keystone Neotropical timber forest tree.</title>
        <authorList>
            <person name="Silva-Junior O.B."/>
            <person name="Grattapaglia D."/>
            <person name="Novaes E."/>
            <person name="Collevatti R.G."/>
        </authorList>
    </citation>
    <scope>NUCLEOTIDE SEQUENCE [LARGE SCALE GENOMIC DNA]</scope>
    <source>
        <strain evidence="2">cv. UFG-1</strain>
    </source>
</reference>
<sequence>MQEINALGTLAEVAFQITKTNRKTTKRTYNKSTRHLDDADEDGFEDMLVCNQQ</sequence>
<gene>
    <name evidence="1" type="ORF">CDL12_15385</name>
</gene>
<evidence type="ECO:0000313" key="2">
    <source>
        <dbReference type="Proteomes" id="UP000231279"/>
    </source>
</evidence>